<dbReference type="PROSITE" id="PS50011">
    <property type="entry name" value="PROTEIN_KINASE_DOM"/>
    <property type="match status" value="1"/>
</dbReference>
<organism evidence="4 5">
    <name type="scientific">Triticum urartu</name>
    <name type="common">Red wild einkorn</name>
    <name type="synonym">Crithodium urartu</name>
    <dbReference type="NCBI Taxonomy" id="4572"/>
    <lineage>
        <taxon>Eukaryota</taxon>
        <taxon>Viridiplantae</taxon>
        <taxon>Streptophyta</taxon>
        <taxon>Embryophyta</taxon>
        <taxon>Tracheophyta</taxon>
        <taxon>Spermatophyta</taxon>
        <taxon>Magnoliopsida</taxon>
        <taxon>Liliopsida</taxon>
        <taxon>Poales</taxon>
        <taxon>Poaceae</taxon>
        <taxon>BOP clade</taxon>
        <taxon>Pooideae</taxon>
        <taxon>Triticodae</taxon>
        <taxon>Triticeae</taxon>
        <taxon>Triticinae</taxon>
        <taxon>Triticum</taxon>
    </lineage>
</organism>
<proteinExistence type="predicted"/>
<dbReference type="Gene3D" id="1.10.510.10">
    <property type="entry name" value="Transferase(Phosphotransferase) domain 1"/>
    <property type="match status" value="1"/>
</dbReference>
<dbReference type="SUPFAM" id="SSF56112">
    <property type="entry name" value="Protein kinase-like (PK-like)"/>
    <property type="match status" value="1"/>
</dbReference>
<evidence type="ECO:0000256" key="1">
    <source>
        <dbReference type="ARBA" id="ARBA00022741"/>
    </source>
</evidence>
<reference evidence="4" key="3">
    <citation type="submission" date="2022-06" db="UniProtKB">
        <authorList>
            <consortium name="EnsemblPlants"/>
        </authorList>
    </citation>
    <scope>IDENTIFICATION</scope>
</reference>
<evidence type="ECO:0000256" key="2">
    <source>
        <dbReference type="ARBA" id="ARBA00022840"/>
    </source>
</evidence>
<accession>A0A8R7UJR8</accession>
<dbReference type="PANTHER" id="PTHR27005:SF215">
    <property type="entry name" value="OS09G0562600 PROTEIN"/>
    <property type="match status" value="1"/>
</dbReference>
<reference evidence="4" key="2">
    <citation type="submission" date="2018-03" db="EMBL/GenBank/DDBJ databases">
        <title>The Triticum urartu genome reveals the dynamic nature of wheat genome evolution.</title>
        <authorList>
            <person name="Ling H."/>
            <person name="Ma B."/>
            <person name="Shi X."/>
            <person name="Liu H."/>
            <person name="Dong L."/>
            <person name="Sun H."/>
            <person name="Cao Y."/>
            <person name="Gao Q."/>
            <person name="Zheng S."/>
            <person name="Li Y."/>
            <person name="Yu Y."/>
            <person name="Du H."/>
            <person name="Qi M."/>
            <person name="Li Y."/>
            <person name="Yu H."/>
            <person name="Cui Y."/>
            <person name="Wang N."/>
            <person name="Chen C."/>
            <person name="Wu H."/>
            <person name="Zhao Y."/>
            <person name="Zhang J."/>
            <person name="Li Y."/>
            <person name="Zhou W."/>
            <person name="Zhang B."/>
            <person name="Hu W."/>
            <person name="Eijk M."/>
            <person name="Tang J."/>
            <person name="Witsenboer H."/>
            <person name="Zhao S."/>
            <person name="Li Z."/>
            <person name="Zhang A."/>
            <person name="Wang D."/>
            <person name="Liang C."/>
        </authorList>
    </citation>
    <scope>NUCLEOTIDE SEQUENCE [LARGE SCALE GENOMIC DNA]</scope>
    <source>
        <strain evidence="4">cv. G1812</strain>
    </source>
</reference>
<dbReference type="Gramene" id="TuG1812G0500003947.01.T01">
    <property type="protein sequence ID" value="TuG1812G0500003947.01.T01.cds417695"/>
    <property type="gene ID" value="TuG1812G0500003947.01"/>
</dbReference>
<protein>
    <recommendedName>
        <fullName evidence="3">Protein kinase domain-containing protein</fullName>
    </recommendedName>
</protein>
<dbReference type="GO" id="GO:0004674">
    <property type="term" value="F:protein serine/threonine kinase activity"/>
    <property type="evidence" value="ECO:0007669"/>
    <property type="project" value="TreeGrafter"/>
</dbReference>
<evidence type="ECO:0000313" key="4">
    <source>
        <dbReference type="EnsemblPlants" id="TuG1812G0500003947.01.T01.cds417695"/>
    </source>
</evidence>
<dbReference type="EnsemblPlants" id="TuG1812G0500003947.01.T01">
    <property type="protein sequence ID" value="TuG1812G0500003947.01.T01.cds417695"/>
    <property type="gene ID" value="TuG1812G0500003947.01"/>
</dbReference>
<dbReference type="InterPro" id="IPR000719">
    <property type="entry name" value="Prot_kinase_dom"/>
</dbReference>
<dbReference type="PANTHER" id="PTHR27005">
    <property type="entry name" value="WALL-ASSOCIATED RECEPTOR KINASE-LIKE 21"/>
    <property type="match status" value="1"/>
</dbReference>
<evidence type="ECO:0000313" key="5">
    <source>
        <dbReference type="Proteomes" id="UP000015106"/>
    </source>
</evidence>
<dbReference type="InterPro" id="IPR011009">
    <property type="entry name" value="Kinase-like_dom_sf"/>
</dbReference>
<dbReference type="GO" id="GO:0005524">
    <property type="term" value="F:ATP binding"/>
    <property type="evidence" value="ECO:0007669"/>
    <property type="project" value="UniProtKB-KW"/>
</dbReference>
<dbReference type="AlphaFoldDB" id="A0A8R7UJR8"/>
<dbReference type="Proteomes" id="UP000015106">
    <property type="component" value="Chromosome 5"/>
</dbReference>
<name>A0A8R7UJR8_TRIUA</name>
<dbReference type="GO" id="GO:0005886">
    <property type="term" value="C:plasma membrane"/>
    <property type="evidence" value="ECO:0007669"/>
    <property type="project" value="TreeGrafter"/>
</dbReference>
<dbReference type="GO" id="GO:0007166">
    <property type="term" value="P:cell surface receptor signaling pathway"/>
    <property type="evidence" value="ECO:0007669"/>
    <property type="project" value="InterPro"/>
</dbReference>
<reference evidence="5" key="1">
    <citation type="journal article" date="2013" name="Nature">
        <title>Draft genome of the wheat A-genome progenitor Triticum urartu.</title>
        <authorList>
            <person name="Ling H.Q."/>
            <person name="Zhao S."/>
            <person name="Liu D."/>
            <person name="Wang J."/>
            <person name="Sun H."/>
            <person name="Zhang C."/>
            <person name="Fan H."/>
            <person name="Li D."/>
            <person name="Dong L."/>
            <person name="Tao Y."/>
            <person name="Gao C."/>
            <person name="Wu H."/>
            <person name="Li Y."/>
            <person name="Cui Y."/>
            <person name="Guo X."/>
            <person name="Zheng S."/>
            <person name="Wang B."/>
            <person name="Yu K."/>
            <person name="Liang Q."/>
            <person name="Yang W."/>
            <person name="Lou X."/>
            <person name="Chen J."/>
            <person name="Feng M."/>
            <person name="Jian J."/>
            <person name="Zhang X."/>
            <person name="Luo G."/>
            <person name="Jiang Y."/>
            <person name="Liu J."/>
            <person name="Wang Z."/>
            <person name="Sha Y."/>
            <person name="Zhang B."/>
            <person name="Wu H."/>
            <person name="Tang D."/>
            <person name="Shen Q."/>
            <person name="Xue P."/>
            <person name="Zou S."/>
            <person name="Wang X."/>
            <person name="Liu X."/>
            <person name="Wang F."/>
            <person name="Yang Y."/>
            <person name="An X."/>
            <person name="Dong Z."/>
            <person name="Zhang K."/>
            <person name="Zhang X."/>
            <person name="Luo M.C."/>
            <person name="Dvorak J."/>
            <person name="Tong Y."/>
            <person name="Wang J."/>
            <person name="Yang H."/>
            <person name="Li Z."/>
            <person name="Wang D."/>
            <person name="Zhang A."/>
            <person name="Wang J."/>
        </authorList>
    </citation>
    <scope>NUCLEOTIDE SEQUENCE</scope>
    <source>
        <strain evidence="5">cv. G1812</strain>
    </source>
</reference>
<evidence type="ECO:0000259" key="3">
    <source>
        <dbReference type="PROSITE" id="PS50011"/>
    </source>
</evidence>
<dbReference type="InterPro" id="IPR045274">
    <property type="entry name" value="WAK-like"/>
</dbReference>
<feature type="domain" description="Protein kinase" evidence="3">
    <location>
        <begin position="1"/>
        <end position="119"/>
    </location>
</feature>
<keyword evidence="1" id="KW-0547">Nucleotide-binding</keyword>
<sequence>MVQGTVGYLDPMYFYTGRLTEKNDVYSIAVMLIELLTRKKPFPYVSLEGDGLVVYFVSLFAKGNLLEILDPQVMEEGGKDVNEVAILAVACVKLRGEDRPTMRQVELTLENFHSPKQYVMDDVVVDKSKKNRT</sequence>
<keyword evidence="2" id="KW-0067">ATP-binding</keyword>
<keyword evidence="5" id="KW-1185">Reference proteome</keyword>